<comment type="caution">
    <text evidence="1">The sequence shown here is derived from an EMBL/GenBank/DDBJ whole genome shotgun (WGS) entry which is preliminary data.</text>
</comment>
<proteinExistence type="predicted"/>
<accession>A0A7W7FRU7</accession>
<keyword evidence="2" id="KW-1185">Reference proteome</keyword>
<evidence type="ECO:0000313" key="2">
    <source>
        <dbReference type="Proteomes" id="UP000533598"/>
    </source>
</evidence>
<gene>
    <name evidence="1" type="ORF">HNR67_000856</name>
</gene>
<evidence type="ECO:0000313" key="1">
    <source>
        <dbReference type="EMBL" id="MBB4674738.1"/>
    </source>
</evidence>
<dbReference type="RefSeq" id="WP_185000823.1">
    <property type="nucleotide sequence ID" value="NZ_BAAAUI010000024.1"/>
</dbReference>
<name>A0A7W7FRU7_9PSEU</name>
<sequence length="221" mass="24599">MAFLVVLVLVLVAAVVIGVPVLLVWAHRREQARQAELTVAAAQLGWQHGWSPPKVLRDRFTVRNSPFGPGLPSGESITGTHRGLPLVAFRAQVSQQVHDAQSTIDFVVLALPLRAPAPELTLVQRRAGQGLLRLFGTRRQPTGDPAFDAAFFVECQVPEFVPHLLNPRLRHWLLHHPHAREVSLRWGPGDLVVWWPGRFELPAVRWLAEYAGELMCLADPS</sequence>
<protein>
    <submittedName>
        <fullName evidence="1">Uncharacterized protein</fullName>
    </submittedName>
</protein>
<dbReference type="AlphaFoldDB" id="A0A7W7FRU7"/>
<dbReference type="Proteomes" id="UP000533598">
    <property type="component" value="Unassembled WGS sequence"/>
</dbReference>
<reference evidence="1 2" key="1">
    <citation type="submission" date="2020-08" db="EMBL/GenBank/DDBJ databases">
        <title>Sequencing the genomes of 1000 actinobacteria strains.</title>
        <authorList>
            <person name="Klenk H.-P."/>
        </authorList>
    </citation>
    <scope>NUCLEOTIDE SEQUENCE [LARGE SCALE GENOMIC DNA]</scope>
    <source>
        <strain evidence="1 2">DSM 44230</strain>
    </source>
</reference>
<dbReference type="EMBL" id="JACHMH010000001">
    <property type="protein sequence ID" value="MBB4674738.1"/>
    <property type="molecule type" value="Genomic_DNA"/>
</dbReference>
<organism evidence="1 2">
    <name type="scientific">Crossiella cryophila</name>
    <dbReference type="NCBI Taxonomy" id="43355"/>
    <lineage>
        <taxon>Bacteria</taxon>
        <taxon>Bacillati</taxon>
        <taxon>Actinomycetota</taxon>
        <taxon>Actinomycetes</taxon>
        <taxon>Pseudonocardiales</taxon>
        <taxon>Pseudonocardiaceae</taxon>
        <taxon>Crossiella</taxon>
    </lineage>
</organism>